<dbReference type="InterPro" id="IPR002654">
    <property type="entry name" value="Glyco_trans_25"/>
</dbReference>
<protein>
    <recommendedName>
        <fullName evidence="3">Glycosyl transferase family 25 domain-containing protein</fullName>
    </recommendedName>
</protein>
<sequence length="361" mass="38382">MAPCWARAALLAGAAAAAQTAERSRQGGQHGAAQDAAGRQARAALGPNWGAAVISLDRRPDRLRRFARALNASEPWLLRSGRLCRVRGRDGRDWLDHHHGEDPLGRAPAVPRRSPEGLANGSGRVPLRMSEAVDGGWFSDGAVRMLRSAAAMWPAMTAGGAGLYLGHADAWQQVVRRGWDYGLIFEDDLTLFAPSFEAYASKALVGGIRSVDWDLLYLQHDNCAQWKKNAQYPFAPGQLSEEQEAQGQVFDTAAYVVTQRGARRLLAEAFPAGQQLDAALSGMGGLRRALLLPPVAQADETVIPSSGMAYRDTDVQQGAPTDAFRRLRGAVEGLAAATAAAAGPSEAADRRGGLAIPDCGA</sequence>
<reference evidence="4" key="1">
    <citation type="submission" date="2023-10" db="EMBL/GenBank/DDBJ databases">
        <authorList>
            <person name="Chen Y."/>
            <person name="Shah S."/>
            <person name="Dougan E. K."/>
            <person name="Thang M."/>
            <person name="Chan C."/>
        </authorList>
    </citation>
    <scope>NUCLEOTIDE SEQUENCE [LARGE SCALE GENOMIC DNA]</scope>
</reference>
<feature type="region of interest" description="Disordered" evidence="1">
    <location>
        <begin position="96"/>
        <end position="123"/>
    </location>
</feature>
<evidence type="ECO:0000256" key="2">
    <source>
        <dbReference type="SAM" id="SignalP"/>
    </source>
</evidence>
<evidence type="ECO:0000256" key="1">
    <source>
        <dbReference type="SAM" id="MobiDB-lite"/>
    </source>
</evidence>
<comment type="caution">
    <text evidence="4">The sequence shown here is derived from an EMBL/GenBank/DDBJ whole genome shotgun (WGS) entry which is preliminary data.</text>
</comment>
<evidence type="ECO:0000313" key="5">
    <source>
        <dbReference type="Proteomes" id="UP001189429"/>
    </source>
</evidence>
<keyword evidence="5" id="KW-1185">Reference proteome</keyword>
<feature type="signal peptide" evidence="2">
    <location>
        <begin position="1"/>
        <end position="17"/>
    </location>
</feature>
<organism evidence="4 5">
    <name type="scientific">Prorocentrum cordatum</name>
    <dbReference type="NCBI Taxonomy" id="2364126"/>
    <lineage>
        <taxon>Eukaryota</taxon>
        <taxon>Sar</taxon>
        <taxon>Alveolata</taxon>
        <taxon>Dinophyceae</taxon>
        <taxon>Prorocentrales</taxon>
        <taxon>Prorocentraceae</taxon>
        <taxon>Prorocentrum</taxon>
    </lineage>
</organism>
<feature type="chain" id="PRO_5046809099" description="Glycosyl transferase family 25 domain-containing protein" evidence="2">
    <location>
        <begin position="18"/>
        <end position="361"/>
    </location>
</feature>
<name>A0ABN9VIW8_9DINO</name>
<proteinExistence type="predicted"/>
<accession>A0ABN9VIW8</accession>
<evidence type="ECO:0000313" key="4">
    <source>
        <dbReference type="EMBL" id="CAK0873167.1"/>
    </source>
</evidence>
<dbReference type="Pfam" id="PF01755">
    <property type="entry name" value="Glyco_transf_25"/>
    <property type="match status" value="1"/>
</dbReference>
<keyword evidence="2" id="KW-0732">Signal</keyword>
<evidence type="ECO:0000259" key="3">
    <source>
        <dbReference type="Pfam" id="PF01755"/>
    </source>
</evidence>
<feature type="domain" description="Glycosyl transferase family 25" evidence="3">
    <location>
        <begin position="155"/>
        <end position="268"/>
    </location>
</feature>
<gene>
    <name evidence="4" type="ORF">PCOR1329_LOCUS58448</name>
</gene>
<dbReference type="Proteomes" id="UP001189429">
    <property type="component" value="Unassembled WGS sequence"/>
</dbReference>
<dbReference type="EMBL" id="CAUYUJ010017249">
    <property type="protein sequence ID" value="CAK0873167.1"/>
    <property type="molecule type" value="Genomic_DNA"/>
</dbReference>